<dbReference type="SUPFAM" id="SSF54791">
    <property type="entry name" value="Eukaryotic type KH-domain (KH-domain type I)"/>
    <property type="match status" value="3"/>
</dbReference>
<keyword evidence="2" id="KW-0694">RNA-binding</keyword>
<evidence type="ECO:0000313" key="5">
    <source>
        <dbReference type="EMBL" id="WVZ59860.1"/>
    </source>
</evidence>
<feature type="compositionally biased region" description="Polar residues" evidence="3">
    <location>
        <begin position="448"/>
        <end position="459"/>
    </location>
</feature>
<gene>
    <name evidence="5" type="ORF">U9M48_009952</name>
</gene>
<dbReference type="CDD" id="cd22461">
    <property type="entry name" value="KH-I_PEPPER_like_rpt3"/>
    <property type="match status" value="1"/>
</dbReference>
<sequence length="591" mass="62644">CSSVKTSRPQTSRDKAPHESSPLRSPLRTRILRRRPSSQPSSAAAQSPSSPLGHQFLAGVVFFGPALPPSEIMDGPVENFAGHDEGGMGGIPYDGEQPNPYADVAKQYNEELGGEQPVAQYDEGSGNLYNEEQANMYSEETGNQYSEEPANSFQEGLENAYSGDMSQQDNSQVDADDKKWPGWPGESVFRILVPAQKVGAIIGRKGEFIKKMCEETKARIKILDGPPGVPERAVMISAKDEPDAPLSPAMDGLLRVHKRITDGSDGESGQPQRSAGNIGPTRLLVPASQAGSLIGKQGSTIKSIQDSSKSVVRIVENVPPVALNDDRVVEIQGEPLGVHKAVELIAGHLRKFLVDRSVLPLFETHMKMHSMQREQPVPPPQHWGPPQPWGPPNLPPGGPGFGGNPQFMPPRPQDSYYPPPEATPMEKQPHYGISAYGREAPPSGASAAGNQPPSHAGSQVTHNMHIPLAYADAVIGAAGASISYIRRHSGATVTIQESRGAPGEMTVEIIGSAAQVQTAQQLIQNFMAEAAPPGPPPASNPPAPPVDTSYGSYPPPYGAAPSYGSSAAAGPPPQYNGGGYGGPTYPPSYGY</sequence>
<evidence type="ECO:0000256" key="2">
    <source>
        <dbReference type="PROSITE-ProRule" id="PRU00117"/>
    </source>
</evidence>
<dbReference type="Proteomes" id="UP001341281">
    <property type="component" value="Chromosome 02"/>
</dbReference>
<feature type="domain" description="K Homology" evidence="4">
    <location>
        <begin position="458"/>
        <end position="528"/>
    </location>
</feature>
<dbReference type="InterPro" id="IPR036612">
    <property type="entry name" value="KH_dom_type_1_sf"/>
</dbReference>
<feature type="non-terminal residue" evidence="5">
    <location>
        <position position="1"/>
    </location>
</feature>
<keyword evidence="1" id="KW-0677">Repeat</keyword>
<feature type="compositionally biased region" description="Low complexity" evidence="3">
    <location>
        <begin position="20"/>
        <end position="29"/>
    </location>
</feature>
<feature type="region of interest" description="Disordered" evidence="3">
    <location>
        <begin position="529"/>
        <end position="591"/>
    </location>
</feature>
<name>A0AAQ3WFI1_PASNO</name>
<protein>
    <recommendedName>
        <fullName evidence="4">K Homology domain-containing protein</fullName>
    </recommendedName>
</protein>
<feature type="domain" description="K Homology" evidence="4">
    <location>
        <begin position="185"/>
        <end position="258"/>
    </location>
</feature>
<dbReference type="Gene3D" id="3.30.310.210">
    <property type="match status" value="1"/>
</dbReference>
<feature type="domain" description="K Homology" evidence="4">
    <location>
        <begin position="277"/>
        <end position="350"/>
    </location>
</feature>
<reference evidence="5 6" key="1">
    <citation type="submission" date="2024-02" db="EMBL/GenBank/DDBJ databases">
        <title>High-quality chromosome-scale genome assembly of Pensacola bahiagrass (Paspalum notatum Flugge var. saurae).</title>
        <authorList>
            <person name="Vega J.M."/>
            <person name="Podio M."/>
            <person name="Orjuela J."/>
            <person name="Siena L.A."/>
            <person name="Pessino S.C."/>
            <person name="Combes M.C."/>
            <person name="Mariac C."/>
            <person name="Albertini E."/>
            <person name="Pupilli F."/>
            <person name="Ortiz J.P.A."/>
            <person name="Leblanc O."/>
        </authorList>
    </citation>
    <scope>NUCLEOTIDE SEQUENCE [LARGE SCALE GENOMIC DNA]</scope>
    <source>
        <strain evidence="5">R1</strain>
        <tissue evidence="5">Leaf</tissue>
    </source>
</reference>
<dbReference type="InterPro" id="IPR004088">
    <property type="entry name" value="KH_dom_type_1"/>
</dbReference>
<feature type="region of interest" description="Disordered" evidence="3">
    <location>
        <begin position="1"/>
        <end position="51"/>
    </location>
</feature>
<dbReference type="InterPro" id="IPR004087">
    <property type="entry name" value="KH_dom"/>
</dbReference>
<feature type="compositionally biased region" description="Polar residues" evidence="3">
    <location>
        <begin position="1"/>
        <end position="10"/>
    </location>
</feature>
<dbReference type="Pfam" id="PF00013">
    <property type="entry name" value="KH_1"/>
    <property type="match status" value="3"/>
</dbReference>
<evidence type="ECO:0000313" key="6">
    <source>
        <dbReference type="Proteomes" id="UP001341281"/>
    </source>
</evidence>
<dbReference type="GO" id="GO:0003723">
    <property type="term" value="F:RNA binding"/>
    <property type="evidence" value="ECO:0007669"/>
    <property type="project" value="UniProtKB-UniRule"/>
</dbReference>
<feature type="region of interest" description="Disordered" evidence="3">
    <location>
        <begin position="373"/>
        <end position="416"/>
    </location>
</feature>
<evidence type="ECO:0000256" key="1">
    <source>
        <dbReference type="ARBA" id="ARBA00022737"/>
    </source>
</evidence>
<feature type="region of interest" description="Disordered" evidence="3">
    <location>
        <begin position="260"/>
        <end position="280"/>
    </location>
</feature>
<organism evidence="5 6">
    <name type="scientific">Paspalum notatum var. saurae</name>
    <dbReference type="NCBI Taxonomy" id="547442"/>
    <lineage>
        <taxon>Eukaryota</taxon>
        <taxon>Viridiplantae</taxon>
        <taxon>Streptophyta</taxon>
        <taxon>Embryophyta</taxon>
        <taxon>Tracheophyta</taxon>
        <taxon>Spermatophyta</taxon>
        <taxon>Magnoliopsida</taxon>
        <taxon>Liliopsida</taxon>
        <taxon>Poales</taxon>
        <taxon>Poaceae</taxon>
        <taxon>PACMAD clade</taxon>
        <taxon>Panicoideae</taxon>
        <taxon>Andropogonodae</taxon>
        <taxon>Paspaleae</taxon>
        <taxon>Paspalinae</taxon>
        <taxon>Paspalum</taxon>
    </lineage>
</organism>
<evidence type="ECO:0000259" key="4">
    <source>
        <dbReference type="SMART" id="SM00322"/>
    </source>
</evidence>
<accession>A0AAQ3WFI1</accession>
<feature type="compositionally biased region" description="Pro residues" evidence="3">
    <location>
        <begin position="376"/>
        <end position="398"/>
    </location>
</feature>
<feature type="compositionally biased region" description="Pro residues" evidence="3">
    <location>
        <begin position="407"/>
        <end position="416"/>
    </location>
</feature>
<keyword evidence="6" id="KW-1185">Reference proteome</keyword>
<feature type="region of interest" description="Disordered" evidence="3">
    <location>
        <begin position="433"/>
        <end position="459"/>
    </location>
</feature>
<feature type="compositionally biased region" description="Pro residues" evidence="3">
    <location>
        <begin position="532"/>
        <end position="545"/>
    </location>
</feature>
<dbReference type="CDD" id="cd22460">
    <property type="entry name" value="KH-I_PEPPER_rpt2_like"/>
    <property type="match status" value="1"/>
</dbReference>
<dbReference type="EMBL" id="CP144746">
    <property type="protein sequence ID" value="WVZ59860.1"/>
    <property type="molecule type" value="Genomic_DNA"/>
</dbReference>
<dbReference type="CDD" id="cd22459">
    <property type="entry name" value="KH-I_PEPPER_rpt1_like"/>
    <property type="match status" value="1"/>
</dbReference>
<feature type="compositionally biased region" description="Low complexity" evidence="3">
    <location>
        <begin position="559"/>
        <end position="569"/>
    </location>
</feature>
<dbReference type="AlphaFoldDB" id="A0AAQ3WFI1"/>
<dbReference type="Gene3D" id="3.30.1370.10">
    <property type="entry name" value="K Homology domain, type 1"/>
    <property type="match status" value="1"/>
</dbReference>
<dbReference type="PANTHER" id="PTHR10288">
    <property type="entry name" value="KH DOMAIN CONTAINING RNA BINDING PROTEIN"/>
    <property type="match status" value="1"/>
</dbReference>
<feature type="compositionally biased region" description="Low complexity" evidence="3">
    <location>
        <begin position="37"/>
        <end position="51"/>
    </location>
</feature>
<dbReference type="PROSITE" id="PS50084">
    <property type="entry name" value="KH_TYPE_1"/>
    <property type="match status" value="3"/>
</dbReference>
<evidence type="ECO:0000256" key="3">
    <source>
        <dbReference type="SAM" id="MobiDB-lite"/>
    </source>
</evidence>
<proteinExistence type="predicted"/>
<dbReference type="SMART" id="SM00322">
    <property type="entry name" value="KH"/>
    <property type="match status" value="3"/>
</dbReference>